<sequence length="72" mass="8554">MTNYNIVSSCLLHVDSSLATRHGNTRPMTWFQLGRLFKFSVQTFQVQGWMRHGLVKAWDLRREDWTNLINDK</sequence>
<dbReference type="Proteomes" id="UP000243499">
    <property type="component" value="Chromosome 2"/>
</dbReference>
<reference evidence="1" key="1">
    <citation type="submission" date="2018-04" db="EMBL/GenBank/DDBJ databases">
        <title>WGS assembly of Panicum hallii.</title>
        <authorList>
            <person name="Lovell J."/>
            <person name="Jenkins J."/>
            <person name="Lowry D."/>
            <person name="Mamidi S."/>
            <person name="Sreedasyam A."/>
            <person name="Weng X."/>
            <person name="Barry K."/>
            <person name="Bonette J."/>
            <person name="Campitelli B."/>
            <person name="Daum C."/>
            <person name="Gordon S."/>
            <person name="Gould B."/>
            <person name="Lipzen A."/>
            <person name="Macqueen A."/>
            <person name="Palacio-Mejia J."/>
            <person name="Plott C."/>
            <person name="Shakirov E."/>
            <person name="Shu S."/>
            <person name="Yoshinaga Y."/>
            <person name="Zane M."/>
            <person name="Rokhsar D."/>
            <person name="Grimwood J."/>
            <person name="Schmutz J."/>
            <person name="Juenger T."/>
        </authorList>
    </citation>
    <scope>NUCLEOTIDE SEQUENCE [LARGE SCALE GENOMIC DNA]</scope>
    <source>
        <strain evidence="1">FIL2</strain>
    </source>
</reference>
<protein>
    <submittedName>
        <fullName evidence="1">Uncharacterized protein</fullName>
    </submittedName>
</protein>
<dbReference type="Gramene" id="PVH64398">
    <property type="protein sequence ID" value="PVH64398"/>
    <property type="gene ID" value="PAHAL_2G258700"/>
</dbReference>
<evidence type="ECO:0000313" key="1">
    <source>
        <dbReference type="EMBL" id="PVH64398.1"/>
    </source>
</evidence>
<name>A0A2T8KQE0_9POAL</name>
<organism evidence="1">
    <name type="scientific">Panicum hallii</name>
    <dbReference type="NCBI Taxonomy" id="206008"/>
    <lineage>
        <taxon>Eukaryota</taxon>
        <taxon>Viridiplantae</taxon>
        <taxon>Streptophyta</taxon>
        <taxon>Embryophyta</taxon>
        <taxon>Tracheophyta</taxon>
        <taxon>Spermatophyta</taxon>
        <taxon>Magnoliopsida</taxon>
        <taxon>Liliopsida</taxon>
        <taxon>Poales</taxon>
        <taxon>Poaceae</taxon>
        <taxon>PACMAD clade</taxon>
        <taxon>Panicoideae</taxon>
        <taxon>Panicodae</taxon>
        <taxon>Paniceae</taxon>
        <taxon>Panicinae</taxon>
        <taxon>Panicum</taxon>
        <taxon>Panicum sect. Panicum</taxon>
    </lineage>
</organism>
<accession>A0A2T8KQE0</accession>
<dbReference type="AlphaFoldDB" id="A0A2T8KQE0"/>
<gene>
    <name evidence="1" type="ORF">PAHAL_2G258700</name>
</gene>
<proteinExistence type="predicted"/>
<dbReference type="EMBL" id="CM008047">
    <property type="protein sequence ID" value="PVH64398.1"/>
    <property type="molecule type" value="Genomic_DNA"/>
</dbReference>